<dbReference type="Gene3D" id="3.30.559.10">
    <property type="entry name" value="Chloramphenicol acetyltransferase-like domain"/>
    <property type="match status" value="2"/>
</dbReference>
<dbReference type="PANTHER" id="PTHR31642:SF231">
    <property type="entry name" value="BAHD FAMILY ACYLTRANSFERASE, CLADE V"/>
    <property type="match status" value="1"/>
</dbReference>
<evidence type="ECO:0000256" key="1">
    <source>
        <dbReference type="ARBA" id="ARBA00009861"/>
    </source>
</evidence>
<dbReference type="PANTHER" id="PTHR31642">
    <property type="entry name" value="TRICHOTHECENE 3-O-ACETYLTRANSFERASE"/>
    <property type="match status" value="1"/>
</dbReference>
<organism evidence="4 5">
    <name type="scientific">Platanthera guangdongensis</name>
    <dbReference type="NCBI Taxonomy" id="2320717"/>
    <lineage>
        <taxon>Eukaryota</taxon>
        <taxon>Viridiplantae</taxon>
        <taxon>Streptophyta</taxon>
        <taxon>Embryophyta</taxon>
        <taxon>Tracheophyta</taxon>
        <taxon>Spermatophyta</taxon>
        <taxon>Magnoliopsida</taxon>
        <taxon>Liliopsida</taxon>
        <taxon>Asparagales</taxon>
        <taxon>Orchidaceae</taxon>
        <taxon>Orchidoideae</taxon>
        <taxon>Orchideae</taxon>
        <taxon>Orchidinae</taxon>
        <taxon>Platanthera</taxon>
    </lineage>
</organism>
<evidence type="ECO:0000313" key="5">
    <source>
        <dbReference type="Proteomes" id="UP001412067"/>
    </source>
</evidence>
<name>A0ABR2N426_9ASPA</name>
<evidence type="ECO:0000256" key="3">
    <source>
        <dbReference type="ARBA" id="ARBA00023315"/>
    </source>
</evidence>
<keyword evidence="3" id="KW-0012">Acyltransferase</keyword>
<reference evidence="4 5" key="1">
    <citation type="journal article" date="2022" name="Nat. Plants">
        <title>Genomes of leafy and leafless Platanthera orchids illuminate the evolution of mycoheterotrophy.</title>
        <authorList>
            <person name="Li M.H."/>
            <person name="Liu K.W."/>
            <person name="Li Z."/>
            <person name="Lu H.C."/>
            <person name="Ye Q.L."/>
            <person name="Zhang D."/>
            <person name="Wang J.Y."/>
            <person name="Li Y.F."/>
            <person name="Zhong Z.M."/>
            <person name="Liu X."/>
            <person name="Yu X."/>
            <person name="Liu D.K."/>
            <person name="Tu X.D."/>
            <person name="Liu B."/>
            <person name="Hao Y."/>
            <person name="Liao X.Y."/>
            <person name="Jiang Y.T."/>
            <person name="Sun W.H."/>
            <person name="Chen J."/>
            <person name="Chen Y.Q."/>
            <person name="Ai Y."/>
            <person name="Zhai J.W."/>
            <person name="Wu S.S."/>
            <person name="Zhou Z."/>
            <person name="Hsiao Y.Y."/>
            <person name="Wu W.L."/>
            <person name="Chen Y.Y."/>
            <person name="Lin Y.F."/>
            <person name="Hsu J.L."/>
            <person name="Li C.Y."/>
            <person name="Wang Z.W."/>
            <person name="Zhao X."/>
            <person name="Zhong W.Y."/>
            <person name="Ma X.K."/>
            <person name="Ma L."/>
            <person name="Huang J."/>
            <person name="Chen G.Z."/>
            <person name="Huang M.Z."/>
            <person name="Huang L."/>
            <person name="Peng D.H."/>
            <person name="Luo Y.B."/>
            <person name="Zou S.Q."/>
            <person name="Chen S.P."/>
            <person name="Lan S."/>
            <person name="Tsai W.C."/>
            <person name="Van de Peer Y."/>
            <person name="Liu Z.J."/>
        </authorList>
    </citation>
    <scope>NUCLEOTIDE SEQUENCE [LARGE SCALE GENOMIC DNA]</scope>
    <source>
        <strain evidence="4">Lor288</strain>
    </source>
</reference>
<protein>
    <submittedName>
        <fullName evidence="4">Omega-hydroxypalmitate O-feruloyl transferase</fullName>
    </submittedName>
</protein>
<dbReference type="InterPro" id="IPR023213">
    <property type="entry name" value="CAT-like_dom_sf"/>
</dbReference>
<comment type="caution">
    <text evidence="4">The sequence shown here is derived from an EMBL/GenBank/DDBJ whole genome shotgun (WGS) entry which is preliminary data.</text>
</comment>
<dbReference type="Pfam" id="PF02458">
    <property type="entry name" value="Transferase"/>
    <property type="match status" value="2"/>
</dbReference>
<keyword evidence="5" id="KW-1185">Reference proteome</keyword>
<dbReference type="Proteomes" id="UP001412067">
    <property type="component" value="Unassembled WGS sequence"/>
</dbReference>
<dbReference type="EMBL" id="JBBWWR010000001">
    <property type="protein sequence ID" value="KAK8970876.1"/>
    <property type="molecule type" value="Genomic_DNA"/>
</dbReference>
<gene>
    <name evidence="4" type="primary">HHT1</name>
    <name evidence="4" type="ORF">KSP40_PGU002667</name>
</gene>
<evidence type="ECO:0000313" key="4">
    <source>
        <dbReference type="EMBL" id="KAK8970876.1"/>
    </source>
</evidence>
<sequence>METLLLTEQNVKKSKPITLFSPSNPAPMETLYLSNIDQTVAFNVETVFFYEVPEVLKAAASDIVRRVRRAVSEVLLVPYYFMAGRLRFNLLSDRLELVCNNKGVLFAGATASLRLSELGNLSFPNPSFQNLILSAEFLLEIMPIHDTVVQNFQVTRFRCGGFSIGFVINHSILDGRSAAEMMLNIASICRGEGMKIAGDLDPDRSCIRARNPPQIKFQHTEYSDHPEFSTTSSFEAMVAHIWIARTKAVFEDRAKTASVLFAVDIRNKMSPPLPRGFIGNAVITATASARADELSERGFSFGVGLVRGAIERVDNEYVRSVIDWLRCTRACRLSWMETSSFPLGGSFHFMSLILGTGSLCMEVQY</sequence>
<proteinExistence type="inferred from homology"/>
<evidence type="ECO:0000256" key="2">
    <source>
        <dbReference type="ARBA" id="ARBA00022679"/>
    </source>
</evidence>
<dbReference type="InterPro" id="IPR050317">
    <property type="entry name" value="Plant_Fungal_Acyltransferase"/>
</dbReference>
<comment type="similarity">
    <text evidence="1">Belongs to the plant acyltransferase family.</text>
</comment>
<dbReference type="GO" id="GO:0016740">
    <property type="term" value="F:transferase activity"/>
    <property type="evidence" value="ECO:0007669"/>
    <property type="project" value="UniProtKB-KW"/>
</dbReference>
<accession>A0ABR2N426</accession>
<keyword evidence="2 4" id="KW-0808">Transferase</keyword>